<proteinExistence type="predicted"/>
<feature type="domain" description="HAT C-terminal dimerisation" evidence="1">
    <location>
        <begin position="73"/>
        <end position="125"/>
    </location>
</feature>
<organism evidence="2 3">
    <name type="scientific">Artemisia annua</name>
    <name type="common">Sweet wormwood</name>
    <dbReference type="NCBI Taxonomy" id="35608"/>
    <lineage>
        <taxon>Eukaryota</taxon>
        <taxon>Viridiplantae</taxon>
        <taxon>Streptophyta</taxon>
        <taxon>Embryophyta</taxon>
        <taxon>Tracheophyta</taxon>
        <taxon>Spermatophyta</taxon>
        <taxon>Magnoliopsida</taxon>
        <taxon>eudicotyledons</taxon>
        <taxon>Gunneridae</taxon>
        <taxon>Pentapetalae</taxon>
        <taxon>asterids</taxon>
        <taxon>campanulids</taxon>
        <taxon>Asterales</taxon>
        <taxon>Asteraceae</taxon>
        <taxon>Asteroideae</taxon>
        <taxon>Anthemideae</taxon>
        <taxon>Artemisiinae</taxon>
        <taxon>Artemisia</taxon>
    </lineage>
</organism>
<dbReference type="PANTHER" id="PTHR11697">
    <property type="entry name" value="GENERAL TRANSCRIPTION FACTOR 2-RELATED ZINC FINGER PROTEIN"/>
    <property type="match status" value="1"/>
</dbReference>
<dbReference type="AlphaFoldDB" id="A0A2U1MUL7"/>
<dbReference type="Proteomes" id="UP000245207">
    <property type="component" value="Unassembled WGS sequence"/>
</dbReference>
<dbReference type="GO" id="GO:0046983">
    <property type="term" value="F:protein dimerization activity"/>
    <property type="evidence" value="ECO:0007669"/>
    <property type="project" value="InterPro"/>
</dbReference>
<dbReference type="PANTHER" id="PTHR11697:SF230">
    <property type="entry name" value="ZINC FINGER, MYM DOMAIN CONTAINING 1"/>
    <property type="match status" value="1"/>
</dbReference>
<dbReference type="InterPro" id="IPR008906">
    <property type="entry name" value="HATC_C_dom"/>
</dbReference>
<dbReference type="InterPro" id="IPR055298">
    <property type="entry name" value="AtLOH3-like"/>
</dbReference>
<dbReference type="STRING" id="35608.A0A2U1MUL7"/>
<protein>
    <recommendedName>
        <fullName evidence="1">HAT C-terminal dimerisation domain-containing protein</fullName>
    </recommendedName>
</protein>
<dbReference type="OrthoDB" id="6778351at2759"/>
<comment type="caution">
    <text evidence="2">The sequence shown here is derived from an EMBL/GenBank/DDBJ whole genome shotgun (WGS) entry which is preliminary data.</text>
</comment>
<dbReference type="SUPFAM" id="SSF53098">
    <property type="entry name" value="Ribonuclease H-like"/>
    <property type="match status" value="1"/>
</dbReference>
<evidence type="ECO:0000313" key="2">
    <source>
        <dbReference type="EMBL" id="PWA64947.1"/>
    </source>
</evidence>
<sequence>MSGLNPCNGFSKFDISKIVAFSEMYPDDFNMNDSGCILGELKIFYHSVKEDDRFLNLDGICHLAQVMVETGKNLSFPLFYRILKLALVLPVSTATVERCFSKMKLIKTDLRNRMGDGYLNNAMVCAVEGETFDEVTNEDVMVRFLAMKGRRGEF</sequence>
<name>A0A2U1MUL7_ARTAN</name>
<accession>A0A2U1MUL7</accession>
<dbReference type="EMBL" id="PKPP01004320">
    <property type="protein sequence ID" value="PWA64947.1"/>
    <property type="molecule type" value="Genomic_DNA"/>
</dbReference>
<dbReference type="Pfam" id="PF05699">
    <property type="entry name" value="Dimer_Tnp_hAT"/>
    <property type="match status" value="1"/>
</dbReference>
<reference evidence="2 3" key="1">
    <citation type="journal article" date="2018" name="Mol. Plant">
        <title>The genome of Artemisia annua provides insight into the evolution of Asteraceae family and artemisinin biosynthesis.</title>
        <authorList>
            <person name="Shen Q."/>
            <person name="Zhang L."/>
            <person name="Liao Z."/>
            <person name="Wang S."/>
            <person name="Yan T."/>
            <person name="Shi P."/>
            <person name="Liu M."/>
            <person name="Fu X."/>
            <person name="Pan Q."/>
            <person name="Wang Y."/>
            <person name="Lv Z."/>
            <person name="Lu X."/>
            <person name="Zhang F."/>
            <person name="Jiang W."/>
            <person name="Ma Y."/>
            <person name="Chen M."/>
            <person name="Hao X."/>
            <person name="Li L."/>
            <person name="Tang Y."/>
            <person name="Lv G."/>
            <person name="Zhou Y."/>
            <person name="Sun X."/>
            <person name="Brodelius P.E."/>
            <person name="Rose J.K.C."/>
            <person name="Tang K."/>
        </authorList>
    </citation>
    <scope>NUCLEOTIDE SEQUENCE [LARGE SCALE GENOMIC DNA]</scope>
    <source>
        <strain evidence="3">cv. Huhao1</strain>
        <tissue evidence="2">Leaf</tissue>
    </source>
</reference>
<evidence type="ECO:0000313" key="3">
    <source>
        <dbReference type="Proteomes" id="UP000245207"/>
    </source>
</evidence>
<dbReference type="InterPro" id="IPR012337">
    <property type="entry name" value="RNaseH-like_sf"/>
</dbReference>
<keyword evidence="3" id="KW-1185">Reference proteome</keyword>
<evidence type="ECO:0000259" key="1">
    <source>
        <dbReference type="Pfam" id="PF05699"/>
    </source>
</evidence>
<gene>
    <name evidence="2" type="ORF">CTI12_AA339960</name>
</gene>